<evidence type="ECO:0000259" key="4">
    <source>
        <dbReference type="PROSITE" id="PS50995"/>
    </source>
</evidence>
<dbReference type="InterPro" id="IPR000835">
    <property type="entry name" value="HTH_MarR-typ"/>
</dbReference>
<keyword evidence="2" id="KW-0238">DNA-binding</keyword>
<evidence type="ECO:0000313" key="6">
    <source>
        <dbReference type="Proteomes" id="UP000184608"/>
    </source>
</evidence>
<dbReference type="PROSITE" id="PS50995">
    <property type="entry name" value="HTH_MARR_2"/>
    <property type="match status" value="1"/>
</dbReference>
<dbReference type="STRING" id="1216006.VA7868_03043"/>
<evidence type="ECO:0000256" key="3">
    <source>
        <dbReference type="ARBA" id="ARBA00023163"/>
    </source>
</evidence>
<dbReference type="Pfam" id="PF12802">
    <property type="entry name" value="MarR_2"/>
    <property type="match status" value="1"/>
</dbReference>
<keyword evidence="3" id="KW-0804">Transcription</keyword>
<dbReference type="OrthoDB" id="32523at2"/>
<keyword evidence="1" id="KW-0805">Transcription regulation</keyword>
<gene>
    <name evidence="5" type="primary">mhqR</name>
    <name evidence="5" type="ORF">VA7868_03043</name>
</gene>
<dbReference type="RefSeq" id="WP_073604665.1">
    <property type="nucleotide sequence ID" value="NZ_FQXZ01000035.1"/>
</dbReference>
<sequence length="165" mass="18675">MNQDHVDRILAQWRSVHPELDCSAMGIIGRIRRVSRLFDESLKEVFRQHMLSNIEFDILATLRRTDAPLTPTALYQTLMLSSGAMSTRLEKLVQRGLIERIASEDDRRSNQVQLTDAGKAQVDAALQDHLSNMAHLLSGLTKEEQEQLADLNRKLLLSDALQATK</sequence>
<dbReference type="PANTHER" id="PTHR42756:SF1">
    <property type="entry name" value="TRANSCRIPTIONAL REPRESSOR OF EMRAB OPERON"/>
    <property type="match status" value="1"/>
</dbReference>
<dbReference type="PROSITE" id="PS01117">
    <property type="entry name" value="HTH_MARR_1"/>
    <property type="match status" value="1"/>
</dbReference>
<dbReference type="Gene3D" id="1.10.10.10">
    <property type="entry name" value="Winged helix-like DNA-binding domain superfamily/Winged helix DNA-binding domain"/>
    <property type="match status" value="1"/>
</dbReference>
<dbReference type="AlphaFoldDB" id="A0A1M5ZQ25"/>
<dbReference type="EMBL" id="FQXZ01000035">
    <property type="protein sequence ID" value="SHI26304.1"/>
    <property type="molecule type" value="Genomic_DNA"/>
</dbReference>
<evidence type="ECO:0000256" key="2">
    <source>
        <dbReference type="ARBA" id="ARBA00023125"/>
    </source>
</evidence>
<evidence type="ECO:0000256" key="1">
    <source>
        <dbReference type="ARBA" id="ARBA00023015"/>
    </source>
</evidence>
<evidence type="ECO:0000313" key="5">
    <source>
        <dbReference type="EMBL" id="SHI26304.1"/>
    </source>
</evidence>
<accession>A0A1M5ZQ25</accession>
<dbReference type="InterPro" id="IPR023187">
    <property type="entry name" value="Tscrpt_reg_MarR-type_CS"/>
</dbReference>
<dbReference type="SUPFAM" id="SSF46785">
    <property type="entry name" value="Winged helix' DNA-binding domain"/>
    <property type="match status" value="1"/>
</dbReference>
<organism evidence="5 6">
    <name type="scientific">Vibrio aerogenes CECT 7868</name>
    <dbReference type="NCBI Taxonomy" id="1216006"/>
    <lineage>
        <taxon>Bacteria</taxon>
        <taxon>Pseudomonadati</taxon>
        <taxon>Pseudomonadota</taxon>
        <taxon>Gammaproteobacteria</taxon>
        <taxon>Vibrionales</taxon>
        <taxon>Vibrionaceae</taxon>
        <taxon>Vibrio</taxon>
    </lineage>
</organism>
<dbReference type="GO" id="GO:0003677">
    <property type="term" value="F:DNA binding"/>
    <property type="evidence" value="ECO:0007669"/>
    <property type="project" value="UniProtKB-KW"/>
</dbReference>
<dbReference type="Proteomes" id="UP000184608">
    <property type="component" value="Unassembled WGS sequence"/>
</dbReference>
<feature type="domain" description="HTH marR-type" evidence="4">
    <location>
        <begin position="24"/>
        <end position="157"/>
    </location>
</feature>
<proteinExistence type="predicted"/>
<dbReference type="PRINTS" id="PR00598">
    <property type="entry name" value="HTHMARR"/>
</dbReference>
<reference evidence="5 6" key="1">
    <citation type="submission" date="2016-11" db="EMBL/GenBank/DDBJ databases">
        <authorList>
            <person name="Jaros S."/>
            <person name="Januszkiewicz K."/>
            <person name="Wedrychowicz H."/>
        </authorList>
    </citation>
    <scope>NUCLEOTIDE SEQUENCE [LARGE SCALE GENOMIC DNA]</scope>
    <source>
        <strain evidence="5 6">CECT 7868</strain>
    </source>
</reference>
<name>A0A1M5ZQ25_9VIBR</name>
<keyword evidence="6" id="KW-1185">Reference proteome</keyword>
<dbReference type="InterPro" id="IPR036388">
    <property type="entry name" value="WH-like_DNA-bd_sf"/>
</dbReference>
<dbReference type="GO" id="GO:0003700">
    <property type="term" value="F:DNA-binding transcription factor activity"/>
    <property type="evidence" value="ECO:0007669"/>
    <property type="project" value="InterPro"/>
</dbReference>
<protein>
    <submittedName>
        <fullName evidence="5">HTH-type transcriptional regulator MhqR</fullName>
    </submittedName>
</protein>
<dbReference type="PANTHER" id="PTHR42756">
    <property type="entry name" value="TRANSCRIPTIONAL REGULATOR, MARR"/>
    <property type="match status" value="1"/>
</dbReference>
<dbReference type="SMART" id="SM00347">
    <property type="entry name" value="HTH_MARR"/>
    <property type="match status" value="1"/>
</dbReference>
<dbReference type="InterPro" id="IPR036390">
    <property type="entry name" value="WH_DNA-bd_sf"/>
</dbReference>